<reference evidence="2" key="1">
    <citation type="submission" date="2017-04" db="EMBL/GenBank/DDBJ databases">
        <title>Genome evolution of the luminous symbionts of deep sea anglerfish.</title>
        <authorList>
            <person name="Hendry T.A."/>
        </authorList>
    </citation>
    <scope>NUCLEOTIDE SEQUENCE [LARGE SCALE GENOMIC DNA]</scope>
</reference>
<organism evidence="1 2">
    <name type="scientific">Candidatus Enterovibrio escicola</name>
    <dbReference type="NCBI Taxonomy" id="1927127"/>
    <lineage>
        <taxon>Bacteria</taxon>
        <taxon>Pseudomonadati</taxon>
        <taxon>Pseudomonadota</taxon>
        <taxon>Gammaproteobacteria</taxon>
        <taxon>Vibrionales</taxon>
        <taxon>Vibrionaceae</taxon>
        <taxon>Enterovibrio</taxon>
    </lineage>
</organism>
<name>A0A2A5T6F7_9GAMM</name>
<accession>A0A2A5T6F7</accession>
<evidence type="ECO:0000313" key="1">
    <source>
        <dbReference type="EMBL" id="PCS23765.1"/>
    </source>
</evidence>
<evidence type="ECO:0000313" key="2">
    <source>
        <dbReference type="Proteomes" id="UP000219020"/>
    </source>
</evidence>
<protein>
    <submittedName>
        <fullName evidence="1">Uncharacterized protein</fullName>
    </submittedName>
</protein>
<dbReference type="AlphaFoldDB" id="A0A2A5T6F7"/>
<keyword evidence="2" id="KW-1185">Reference proteome</keyword>
<sequence>MMITPCLSEGNIAIRDHFKVWPFLHILAQNPIKNFFTSFP</sequence>
<dbReference type="EMBL" id="NBYY01000009">
    <property type="protein sequence ID" value="PCS23765.1"/>
    <property type="molecule type" value="Genomic_DNA"/>
</dbReference>
<gene>
    <name evidence="1" type="ORF">BTN49_0734</name>
</gene>
<dbReference type="Proteomes" id="UP000219020">
    <property type="component" value="Unassembled WGS sequence"/>
</dbReference>
<proteinExistence type="predicted"/>
<comment type="caution">
    <text evidence="1">The sequence shown here is derived from an EMBL/GenBank/DDBJ whole genome shotgun (WGS) entry which is preliminary data.</text>
</comment>